<evidence type="ECO:0000313" key="2">
    <source>
        <dbReference type="Proteomes" id="UP000815677"/>
    </source>
</evidence>
<sequence>AYLDESSVETELATGFSLRALDNQLRAAKSYEKIIAAATKYTKNPEGGVWADTKEFPLNGPGGNVHEATPYMFRYKALTQIVRRIRLDTAKQAAGHRPRSDALQNTYNDAVRRADFTGITANEELQGNLMQDRTAGVLRGAGGKAPRRPVNELLLECPKYGLLCQLILDLEEWLFSSISAHVTLTRARKAKLRRKFSDAWRRQYFNKQAADAQQNLTLATIDDCISDKLQGGGEFIKLLQQKYAAQLVRDGPPEVTDEDFQLAPAIDLPGPVNNEDPTGKQLTVEDVKEMMIAAVGLDDFALPSPNAWTALSILPQSRS</sequence>
<reference evidence="1" key="1">
    <citation type="submission" date="2014-09" db="EMBL/GenBank/DDBJ databases">
        <title>Genome sequence of the luminous mushroom Mycena chlorophos for searching fungal bioluminescence genes.</title>
        <authorList>
            <person name="Tanaka Y."/>
            <person name="Kasuga D."/>
            <person name="Oba Y."/>
            <person name="Hase S."/>
            <person name="Sato K."/>
            <person name="Oba Y."/>
            <person name="Sakakibara Y."/>
        </authorList>
    </citation>
    <scope>NUCLEOTIDE SEQUENCE</scope>
</reference>
<dbReference type="EMBL" id="DF849547">
    <property type="protein sequence ID" value="GAT57989.1"/>
    <property type="molecule type" value="Genomic_DNA"/>
</dbReference>
<proteinExistence type="predicted"/>
<feature type="non-terminal residue" evidence="1">
    <location>
        <position position="1"/>
    </location>
</feature>
<evidence type="ECO:0000313" key="1">
    <source>
        <dbReference type="EMBL" id="GAT57989.1"/>
    </source>
</evidence>
<gene>
    <name evidence="1" type="ORF">MCHLO_14470</name>
</gene>
<keyword evidence="2" id="KW-1185">Reference proteome</keyword>
<dbReference type="Proteomes" id="UP000815677">
    <property type="component" value="Unassembled WGS sequence"/>
</dbReference>
<name>A0ABQ0M3U4_MYCCL</name>
<organism evidence="1 2">
    <name type="scientific">Mycena chlorophos</name>
    <name type="common">Agaric fungus</name>
    <name type="synonym">Agaricus chlorophos</name>
    <dbReference type="NCBI Taxonomy" id="658473"/>
    <lineage>
        <taxon>Eukaryota</taxon>
        <taxon>Fungi</taxon>
        <taxon>Dikarya</taxon>
        <taxon>Basidiomycota</taxon>
        <taxon>Agaricomycotina</taxon>
        <taxon>Agaricomycetes</taxon>
        <taxon>Agaricomycetidae</taxon>
        <taxon>Agaricales</taxon>
        <taxon>Marasmiineae</taxon>
        <taxon>Mycenaceae</taxon>
        <taxon>Mycena</taxon>
    </lineage>
</organism>
<protein>
    <submittedName>
        <fullName evidence="1">Uncharacterized protein</fullName>
    </submittedName>
</protein>
<accession>A0ABQ0M3U4</accession>